<evidence type="ECO:0000256" key="5">
    <source>
        <dbReference type="ARBA" id="ARBA00022792"/>
    </source>
</evidence>
<evidence type="ECO:0000256" key="10">
    <source>
        <dbReference type="ARBA" id="ARBA00023136"/>
    </source>
</evidence>
<evidence type="ECO:0000256" key="4">
    <source>
        <dbReference type="ARBA" id="ARBA00022692"/>
    </source>
</evidence>
<sequence length="82" mass="8864">MSETQRDPCPHRIIEDAGTSFAMGVGGSSIYNYILGARKSEIGRRKRGGFQSVRMNAPAQAGKFAVWGGLFSTFDCTIYGLA</sequence>
<keyword evidence="9" id="KW-0496">Mitochondrion</keyword>
<evidence type="ECO:0000256" key="1">
    <source>
        <dbReference type="ARBA" id="ARBA00004448"/>
    </source>
</evidence>
<evidence type="ECO:0000256" key="6">
    <source>
        <dbReference type="ARBA" id="ARBA00022927"/>
    </source>
</evidence>
<keyword evidence="7" id="KW-1133">Transmembrane helix</keyword>
<dbReference type="GO" id="GO:0005744">
    <property type="term" value="C:TIM23 mitochondrial import inner membrane translocase complex"/>
    <property type="evidence" value="ECO:0007669"/>
    <property type="project" value="TreeGrafter"/>
</dbReference>
<dbReference type="OrthoDB" id="2261329at2759"/>
<keyword evidence="8" id="KW-0811">Translocation</keyword>
<dbReference type="Proteomes" id="UP000554482">
    <property type="component" value="Unassembled WGS sequence"/>
</dbReference>
<dbReference type="AlphaFoldDB" id="A0A7J6VIS4"/>
<evidence type="ECO:0000256" key="9">
    <source>
        <dbReference type="ARBA" id="ARBA00023128"/>
    </source>
</evidence>
<evidence type="ECO:0000256" key="3">
    <source>
        <dbReference type="ARBA" id="ARBA00022448"/>
    </source>
</evidence>
<reference evidence="11 12" key="1">
    <citation type="submission" date="2020-06" db="EMBL/GenBank/DDBJ databases">
        <title>Transcriptomic and genomic resources for Thalictrum thalictroides and T. hernandezii: Facilitating candidate gene discovery in an emerging model plant lineage.</title>
        <authorList>
            <person name="Arias T."/>
            <person name="Riano-Pachon D.M."/>
            <person name="Di Stilio V.S."/>
        </authorList>
    </citation>
    <scope>NUCLEOTIDE SEQUENCE [LARGE SCALE GENOMIC DNA]</scope>
    <source>
        <strain evidence="12">cv. WT478/WT964</strain>
        <tissue evidence="11">Leaves</tissue>
    </source>
</reference>
<keyword evidence="4" id="KW-0812">Transmembrane</keyword>
<dbReference type="Pfam" id="PF02466">
    <property type="entry name" value="Tim17"/>
    <property type="match status" value="1"/>
</dbReference>
<dbReference type="GO" id="GO:0030150">
    <property type="term" value="P:protein import into mitochondrial matrix"/>
    <property type="evidence" value="ECO:0007669"/>
    <property type="project" value="TreeGrafter"/>
</dbReference>
<dbReference type="PANTHER" id="PTHR10485:SF0">
    <property type="entry name" value="AT05822P-RELATED"/>
    <property type="match status" value="1"/>
</dbReference>
<keyword evidence="12" id="KW-1185">Reference proteome</keyword>
<evidence type="ECO:0000313" key="11">
    <source>
        <dbReference type="EMBL" id="KAF5184115.1"/>
    </source>
</evidence>
<dbReference type="PANTHER" id="PTHR10485">
    <property type="entry name" value="MITOCHONDRIAL IMPORT INNER MEMBRANE TRANSLOCASE SUBUNIT TIM-17"/>
    <property type="match status" value="1"/>
</dbReference>
<evidence type="ECO:0000256" key="7">
    <source>
        <dbReference type="ARBA" id="ARBA00022989"/>
    </source>
</evidence>
<evidence type="ECO:0000256" key="2">
    <source>
        <dbReference type="ARBA" id="ARBA00008444"/>
    </source>
</evidence>
<protein>
    <submittedName>
        <fullName evidence="11">Mitochondrial import inner membrane translocase subunit tim17</fullName>
    </submittedName>
</protein>
<accession>A0A7J6VIS4</accession>
<keyword evidence="10" id="KW-0472">Membrane</keyword>
<dbReference type="GO" id="GO:0008320">
    <property type="term" value="F:protein transmembrane transporter activity"/>
    <property type="evidence" value="ECO:0007669"/>
    <property type="project" value="TreeGrafter"/>
</dbReference>
<gene>
    <name evidence="11" type="ORF">FRX31_026297</name>
</gene>
<evidence type="ECO:0000256" key="8">
    <source>
        <dbReference type="ARBA" id="ARBA00023010"/>
    </source>
</evidence>
<name>A0A7J6VIS4_THATH</name>
<evidence type="ECO:0000313" key="12">
    <source>
        <dbReference type="Proteomes" id="UP000554482"/>
    </source>
</evidence>
<proteinExistence type="inferred from homology"/>
<comment type="caution">
    <text evidence="11">The sequence shown here is derived from an EMBL/GenBank/DDBJ whole genome shotgun (WGS) entry which is preliminary data.</text>
</comment>
<comment type="similarity">
    <text evidence="2">Belongs to the Tim17/Tim22/Tim23 family.</text>
</comment>
<comment type="subcellular location">
    <subcellularLocation>
        <location evidence="1">Mitochondrion inner membrane</location>
        <topology evidence="1">Multi-pass membrane protein</topology>
    </subcellularLocation>
</comment>
<organism evidence="11 12">
    <name type="scientific">Thalictrum thalictroides</name>
    <name type="common">Rue-anemone</name>
    <name type="synonym">Anemone thalictroides</name>
    <dbReference type="NCBI Taxonomy" id="46969"/>
    <lineage>
        <taxon>Eukaryota</taxon>
        <taxon>Viridiplantae</taxon>
        <taxon>Streptophyta</taxon>
        <taxon>Embryophyta</taxon>
        <taxon>Tracheophyta</taxon>
        <taxon>Spermatophyta</taxon>
        <taxon>Magnoliopsida</taxon>
        <taxon>Ranunculales</taxon>
        <taxon>Ranunculaceae</taxon>
        <taxon>Thalictroideae</taxon>
        <taxon>Thalictrum</taxon>
    </lineage>
</organism>
<dbReference type="EMBL" id="JABWDY010032545">
    <property type="protein sequence ID" value="KAF5184115.1"/>
    <property type="molecule type" value="Genomic_DNA"/>
</dbReference>
<keyword evidence="6" id="KW-0653">Protein transport</keyword>
<keyword evidence="3" id="KW-0813">Transport</keyword>
<keyword evidence="5" id="KW-0999">Mitochondrion inner membrane</keyword>